<organism evidence="2 3">
    <name type="scientific">Cytospora leucostoma</name>
    <dbReference type="NCBI Taxonomy" id="1230097"/>
    <lineage>
        <taxon>Eukaryota</taxon>
        <taxon>Fungi</taxon>
        <taxon>Dikarya</taxon>
        <taxon>Ascomycota</taxon>
        <taxon>Pezizomycotina</taxon>
        <taxon>Sordariomycetes</taxon>
        <taxon>Sordariomycetidae</taxon>
        <taxon>Diaporthales</taxon>
        <taxon>Cytosporaceae</taxon>
        <taxon>Cytospora</taxon>
    </lineage>
</organism>
<feature type="region of interest" description="Disordered" evidence="1">
    <location>
        <begin position="1"/>
        <end position="34"/>
    </location>
</feature>
<keyword evidence="3" id="KW-1185">Reference proteome</keyword>
<gene>
    <name evidence="2" type="ORF">VPNG_00988</name>
</gene>
<feature type="compositionally biased region" description="Basic and acidic residues" evidence="1">
    <location>
        <begin position="1"/>
        <end position="15"/>
    </location>
</feature>
<evidence type="ECO:0000313" key="3">
    <source>
        <dbReference type="Proteomes" id="UP000285146"/>
    </source>
</evidence>
<name>A0A423XLH4_9PEZI</name>
<evidence type="ECO:0000313" key="2">
    <source>
        <dbReference type="EMBL" id="ROW17429.1"/>
    </source>
</evidence>
<reference evidence="2 3" key="1">
    <citation type="submission" date="2015-09" db="EMBL/GenBank/DDBJ databases">
        <title>Host preference determinants of Valsa canker pathogens revealed by comparative genomics.</title>
        <authorList>
            <person name="Yin Z."/>
            <person name="Huang L."/>
        </authorList>
    </citation>
    <scope>NUCLEOTIDE SEQUENCE [LARGE SCALE GENOMIC DNA]</scope>
    <source>
        <strain evidence="2 3">SXYLt</strain>
    </source>
</reference>
<dbReference type="Proteomes" id="UP000285146">
    <property type="component" value="Unassembled WGS sequence"/>
</dbReference>
<comment type="caution">
    <text evidence="2">The sequence shown here is derived from an EMBL/GenBank/DDBJ whole genome shotgun (WGS) entry which is preliminary data.</text>
</comment>
<dbReference type="InParanoid" id="A0A423XLH4"/>
<dbReference type="AlphaFoldDB" id="A0A423XLH4"/>
<sequence length="105" mass="11836">MQSPRGHERAQKTHDPPALARNNGRPPPPLPHKTTKLRAHIYVLLSGGNQAGFPSLLYKIPDPAGDCTAGDRPGLRYPWREEHPTSDSLYVCPRFTSRNRSSRQW</sequence>
<dbReference type="EMBL" id="LKEB01000002">
    <property type="protein sequence ID" value="ROW17429.1"/>
    <property type="molecule type" value="Genomic_DNA"/>
</dbReference>
<proteinExistence type="predicted"/>
<protein>
    <submittedName>
        <fullName evidence="2">Uncharacterized protein</fullName>
    </submittedName>
</protein>
<evidence type="ECO:0000256" key="1">
    <source>
        <dbReference type="SAM" id="MobiDB-lite"/>
    </source>
</evidence>
<accession>A0A423XLH4</accession>